<protein>
    <submittedName>
        <fullName evidence="1">Uncharacterized protein</fullName>
    </submittedName>
</protein>
<dbReference type="GeneID" id="23680439"/>
<keyword evidence="2" id="KW-1185">Reference proteome</keyword>
<name>A0A0B5A3C1_9CAUD</name>
<proteinExistence type="predicted"/>
<reference evidence="1 2" key="1">
    <citation type="submission" date="2014-10" db="EMBL/GenBank/DDBJ databases">
        <authorList>
            <person name="Mthembu S."/>
            <person name="Kuvar S."/>
            <person name="Nduna N."/>
            <person name="Pillay S."/>
            <person name="Pillay T."/>
            <person name="Tang P.-C."/>
            <person name="Reddy N."/>
            <person name="Larsen M.H."/>
            <person name="Rubin E.J."/>
            <person name="Russell D.A."/>
            <person name="Guerrero C.A."/>
            <person name="Bowman C.A."/>
            <person name="Jacobs-Sera D."/>
            <person name="Hendrix R.W."/>
            <person name="Hatfull G.F."/>
        </authorList>
    </citation>
    <scope>NUCLEOTIDE SEQUENCE [LARGE SCALE GENOMIC DNA]</scope>
</reference>
<dbReference type="RefSeq" id="YP_009125831.1">
    <property type="nucleotide sequence ID" value="NC_026603.1"/>
</dbReference>
<dbReference type="OrthoDB" id="28047at10239"/>
<evidence type="ECO:0000313" key="2">
    <source>
        <dbReference type="Proteomes" id="UP000031717"/>
    </source>
</evidence>
<evidence type="ECO:0000313" key="1">
    <source>
        <dbReference type="EMBL" id="AJD82299.1"/>
    </source>
</evidence>
<dbReference type="EMBL" id="KP027199">
    <property type="protein sequence ID" value="AJD82299.1"/>
    <property type="molecule type" value="Genomic_DNA"/>
</dbReference>
<sequence>MSEVIDTTSPIEVVKGQRSYSALTSYGNQLVGKIDAWLTSHPGLHAPSRVARGVKCSTIDAAAVLSWLDNREMFVVGAGNGAWRKYAAR</sequence>
<organism evidence="1 2">
    <name type="scientific">Mycobacterium phage Keshu</name>
    <dbReference type="NCBI Taxonomy" id="1567471"/>
    <lineage>
        <taxon>Viruses</taxon>
        <taxon>Duplodnaviria</taxon>
        <taxon>Heunggongvirae</taxon>
        <taxon>Uroviricota</taxon>
        <taxon>Caudoviricetes</taxon>
        <taxon>Weiservirinae</taxon>
        <taxon>Keshuvirus</taxon>
        <taxon>Keshuvirus keshu</taxon>
    </lineage>
</organism>
<dbReference type="KEGG" id="vg:23680439"/>
<dbReference type="Proteomes" id="UP000031717">
    <property type="component" value="Segment"/>
</dbReference>
<gene>
    <name evidence="1" type="primary">79</name>
    <name evidence="1" type="ORF">PBI_KESHU_79</name>
</gene>
<accession>A0A0B5A3C1</accession>